<keyword evidence="2 6" id="KW-0132">Cell division</keyword>
<proteinExistence type="inferred from homology"/>
<dbReference type="STRING" id="1122146.IV53_GL000942"/>
<dbReference type="InterPro" id="IPR013033">
    <property type="entry name" value="MinC"/>
</dbReference>
<dbReference type="InterPro" id="IPR055219">
    <property type="entry name" value="MinC_N_1"/>
</dbReference>
<evidence type="ECO:0000256" key="6">
    <source>
        <dbReference type="HAMAP-Rule" id="MF_00267"/>
    </source>
</evidence>
<evidence type="ECO:0000256" key="2">
    <source>
        <dbReference type="ARBA" id="ARBA00022618"/>
    </source>
</evidence>
<comment type="similarity">
    <text evidence="1 6">Belongs to the MinC family.</text>
</comment>
<dbReference type="OrthoDB" id="9790810at2"/>
<feature type="domain" description="Septum formation inhibitor MinC C-terminal" evidence="7">
    <location>
        <begin position="107"/>
        <end position="195"/>
    </location>
</feature>
<dbReference type="PATRIC" id="fig|1122146.4.peg.977"/>
<keyword evidence="3 6" id="KW-0717">Septation</keyword>
<keyword evidence="10" id="KW-1185">Reference proteome</keyword>
<dbReference type="eggNOG" id="COG0850">
    <property type="taxonomic scope" value="Bacteria"/>
</dbReference>
<evidence type="ECO:0000313" key="10">
    <source>
        <dbReference type="Proteomes" id="UP000051500"/>
    </source>
</evidence>
<dbReference type="HAMAP" id="MF_00267">
    <property type="entry name" value="MinC"/>
    <property type="match status" value="1"/>
</dbReference>
<reference evidence="9 10" key="1">
    <citation type="journal article" date="2015" name="Genome Announc.">
        <title>Expanding the biotechnology potential of lactobacilli through comparative genomics of 213 strains and associated genera.</title>
        <authorList>
            <person name="Sun Z."/>
            <person name="Harris H.M."/>
            <person name="McCann A."/>
            <person name="Guo C."/>
            <person name="Argimon S."/>
            <person name="Zhang W."/>
            <person name="Yang X."/>
            <person name="Jeffery I.B."/>
            <person name="Cooney J.C."/>
            <person name="Kagawa T.F."/>
            <person name="Liu W."/>
            <person name="Song Y."/>
            <person name="Salvetti E."/>
            <person name="Wrobel A."/>
            <person name="Rasinkangas P."/>
            <person name="Parkhill J."/>
            <person name="Rea M.C."/>
            <person name="O'Sullivan O."/>
            <person name="Ritari J."/>
            <person name="Douillard F.P."/>
            <person name="Paul Ross R."/>
            <person name="Yang R."/>
            <person name="Briner A.E."/>
            <person name="Felis G.E."/>
            <person name="de Vos W.M."/>
            <person name="Barrangou R."/>
            <person name="Klaenhammer T.R."/>
            <person name="Caufield P.W."/>
            <person name="Cui Y."/>
            <person name="Zhang H."/>
            <person name="O'Toole P.W."/>
        </authorList>
    </citation>
    <scope>NUCLEOTIDE SEQUENCE [LARGE SCALE GENOMIC DNA]</scope>
    <source>
        <strain evidence="9 10">DSM 22408</strain>
    </source>
</reference>
<dbReference type="GO" id="GO:0000902">
    <property type="term" value="P:cell morphogenesis"/>
    <property type="evidence" value="ECO:0007669"/>
    <property type="project" value="InterPro"/>
</dbReference>
<dbReference type="PANTHER" id="PTHR34108:SF1">
    <property type="entry name" value="SEPTUM SITE-DETERMINING PROTEIN MINC"/>
    <property type="match status" value="1"/>
</dbReference>
<comment type="function">
    <text evidence="6">Cell division inhibitor that blocks the formation of polar Z ring septums. Rapidly oscillates between the poles of the cell to destabilize FtsZ filaments that have formed before they mature into polar Z rings. Prevents FtsZ polymerization.</text>
</comment>
<dbReference type="PANTHER" id="PTHR34108">
    <property type="entry name" value="SEPTUM SITE-DETERMINING PROTEIN MINC"/>
    <property type="match status" value="1"/>
</dbReference>
<gene>
    <name evidence="6" type="primary">minC</name>
    <name evidence="9" type="ORF">IV53_GL000942</name>
</gene>
<evidence type="ECO:0000256" key="3">
    <source>
        <dbReference type="ARBA" id="ARBA00023210"/>
    </source>
</evidence>
<evidence type="ECO:0000256" key="4">
    <source>
        <dbReference type="ARBA" id="ARBA00023306"/>
    </source>
</evidence>
<dbReference type="InterPro" id="IPR005526">
    <property type="entry name" value="Septum_form_inhib_MinC_C"/>
</dbReference>
<dbReference type="EMBL" id="JQBZ01000025">
    <property type="protein sequence ID" value="KRN88971.1"/>
    <property type="molecule type" value="Genomic_DNA"/>
</dbReference>
<dbReference type="GO" id="GO:1901891">
    <property type="term" value="P:regulation of cell septum assembly"/>
    <property type="evidence" value="ECO:0007669"/>
    <property type="project" value="InterPro"/>
</dbReference>
<evidence type="ECO:0000256" key="1">
    <source>
        <dbReference type="ARBA" id="ARBA00006291"/>
    </source>
</evidence>
<accession>A0A0R2KIG0</accession>
<dbReference type="Pfam" id="PF22642">
    <property type="entry name" value="MinC_N_1"/>
    <property type="match status" value="1"/>
</dbReference>
<dbReference type="Gene3D" id="2.160.20.70">
    <property type="match status" value="1"/>
</dbReference>
<dbReference type="Pfam" id="PF03775">
    <property type="entry name" value="MinC_C"/>
    <property type="match status" value="1"/>
</dbReference>
<comment type="subunit">
    <text evidence="5 6">Interacts with MinD and FtsZ.</text>
</comment>
<protein>
    <recommendedName>
        <fullName evidence="6">Probable septum site-determining protein MinC</fullName>
    </recommendedName>
</protein>
<dbReference type="AlphaFoldDB" id="A0A0R2KIG0"/>
<keyword evidence="4 6" id="KW-0131">Cell cycle</keyword>
<evidence type="ECO:0000259" key="7">
    <source>
        <dbReference type="Pfam" id="PF03775"/>
    </source>
</evidence>
<organism evidence="9 10">
    <name type="scientific">Ligilactobacillus ceti DSM 22408</name>
    <dbReference type="NCBI Taxonomy" id="1122146"/>
    <lineage>
        <taxon>Bacteria</taxon>
        <taxon>Bacillati</taxon>
        <taxon>Bacillota</taxon>
        <taxon>Bacilli</taxon>
        <taxon>Lactobacillales</taxon>
        <taxon>Lactobacillaceae</taxon>
        <taxon>Ligilactobacillus</taxon>
    </lineage>
</organism>
<name>A0A0R2KIG0_9LACO</name>
<sequence length="223" mass="24873">MQFVTLKGYKEGYKITLDTAASFADILVELEELFAKLQADIKHDIDKKVVFDIDTGDRILSLDEKQAIEKQVSNYPRLSIHRITADVIKIEDALNIMESRNIHINGKVIRNGQVEKVNGDVLFLGNLHQGATLQATGSIFVLGEVSGIIHAGFNDDSQAIIVGDVSQAQQLRVGDVVNIVEEEDQERLLKALVYVNDLHSLEYTTLDKLKNLRPKLFLKTGGF</sequence>
<dbReference type="GO" id="GO:0000917">
    <property type="term" value="P:division septum assembly"/>
    <property type="evidence" value="ECO:0007669"/>
    <property type="project" value="UniProtKB-KW"/>
</dbReference>
<dbReference type="Gene3D" id="3.30.160.540">
    <property type="match status" value="1"/>
</dbReference>
<dbReference type="InterPro" id="IPR036145">
    <property type="entry name" value="MinC_C_sf"/>
</dbReference>
<evidence type="ECO:0000256" key="5">
    <source>
        <dbReference type="ARBA" id="ARBA00046874"/>
    </source>
</evidence>
<dbReference type="SUPFAM" id="SSF63848">
    <property type="entry name" value="Cell-division inhibitor MinC, C-terminal domain"/>
    <property type="match status" value="1"/>
</dbReference>
<dbReference type="Proteomes" id="UP000051500">
    <property type="component" value="Unassembled WGS sequence"/>
</dbReference>
<feature type="domain" description="Septum site-determining protein MinC N-terminal" evidence="8">
    <location>
        <begin position="4"/>
        <end position="83"/>
    </location>
</feature>
<dbReference type="InterPro" id="IPR016098">
    <property type="entry name" value="CAP/MinC_C"/>
</dbReference>
<evidence type="ECO:0000313" key="9">
    <source>
        <dbReference type="EMBL" id="KRN88971.1"/>
    </source>
</evidence>
<evidence type="ECO:0000259" key="8">
    <source>
        <dbReference type="Pfam" id="PF22642"/>
    </source>
</evidence>
<dbReference type="RefSeq" id="WP_027107374.1">
    <property type="nucleotide sequence ID" value="NZ_JQBZ01000025.1"/>
</dbReference>
<comment type="caution">
    <text evidence="9">The sequence shown here is derived from an EMBL/GenBank/DDBJ whole genome shotgun (WGS) entry which is preliminary data.</text>
</comment>